<comment type="caution">
    <text evidence="7">The sequence shown here is derived from an EMBL/GenBank/DDBJ whole genome shotgun (WGS) entry which is preliminary data.</text>
</comment>
<feature type="domain" description="Peptidase S8/S53" evidence="6">
    <location>
        <begin position="261"/>
        <end position="628"/>
    </location>
</feature>
<keyword evidence="2 4" id="KW-0378">Hydrolase</keyword>
<organism evidence="7 8">
    <name type="scientific">Streptomyces polyasparticus</name>
    <dbReference type="NCBI Taxonomy" id="2767826"/>
    <lineage>
        <taxon>Bacteria</taxon>
        <taxon>Bacillati</taxon>
        <taxon>Actinomycetota</taxon>
        <taxon>Actinomycetes</taxon>
        <taxon>Kitasatosporales</taxon>
        <taxon>Streptomycetaceae</taxon>
        <taxon>Streptomyces</taxon>
    </lineage>
</organism>
<dbReference type="InterPro" id="IPR051048">
    <property type="entry name" value="Peptidase_S8/S53_subtilisin"/>
</dbReference>
<dbReference type="InterPro" id="IPR022398">
    <property type="entry name" value="Peptidase_S8_His-AS"/>
</dbReference>
<feature type="region of interest" description="Disordered" evidence="5">
    <location>
        <begin position="476"/>
        <end position="496"/>
    </location>
</feature>
<keyword evidence="1 4" id="KW-0645">Protease</keyword>
<feature type="active site" description="Charge relay system" evidence="4">
    <location>
        <position position="585"/>
    </location>
</feature>
<dbReference type="InterPro" id="IPR036852">
    <property type="entry name" value="Peptidase_S8/S53_dom_sf"/>
</dbReference>
<evidence type="ECO:0000256" key="3">
    <source>
        <dbReference type="ARBA" id="ARBA00022825"/>
    </source>
</evidence>
<dbReference type="RefSeq" id="WP_187819464.1">
    <property type="nucleotide sequence ID" value="NZ_JACTVJ010000031.1"/>
</dbReference>
<dbReference type="PANTHER" id="PTHR43399">
    <property type="entry name" value="SUBTILISIN-RELATED"/>
    <property type="match status" value="1"/>
</dbReference>
<dbReference type="Pfam" id="PF00082">
    <property type="entry name" value="Peptidase_S8"/>
    <property type="match status" value="1"/>
</dbReference>
<dbReference type="PRINTS" id="PR00723">
    <property type="entry name" value="SUBTILISIN"/>
</dbReference>
<evidence type="ECO:0000256" key="4">
    <source>
        <dbReference type="PROSITE-ProRule" id="PRU01240"/>
    </source>
</evidence>
<proteinExistence type="inferred from homology"/>
<dbReference type="PROSITE" id="PS00138">
    <property type="entry name" value="SUBTILASE_SER"/>
    <property type="match status" value="1"/>
</dbReference>
<evidence type="ECO:0000256" key="2">
    <source>
        <dbReference type="ARBA" id="ARBA00022801"/>
    </source>
</evidence>
<feature type="active site" description="Charge relay system" evidence="4">
    <location>
        <position position="322"/>
    </location>
</feature>
<dbReference type="InterPro" id="IPR034058">
    <property type="entry name" value="TagA/B/C/D_pept_dom"/>
</dbReference>
<feature type="active site" description="Charge relay system" evidence="4">
    <location>
        <position position="270"/>
    </location>
</feature>
<dbReference type="CDD" id="cd04842">
    <property type="entry name" value="Peptidases_S8_Kp43_protease"/>
    <property type="match status" value="1"/>
</dbReference>
<dbReference type="InterPro" id="IPR008979">
    <property type="entry name" value="Galactose-bd-like_sf"/>
</dbReference>
<dbReference type="EMBL" id="JACTVJ010000031">
    <property type="protein sequence ID" value="MBC9719040.1"/>
    <property type="molecule type" value="Genomic_DNA"/>
</dbReference>
<dbReference type="Proteomes" id="UP000642284">
    <property type="component" value="Unassembled WGS sequence"/>
</dbReference>
<dbReference type="PROSITE" id="PS51892">
    <property type="entry name" value="SUBTILASE"/>
    <property type="match status" value="1"/>
</dbReference>
<evidence type="ECO:0000313" key="7">
    <source>
        <dbReference type="EMBL" id="MBC9719040.1"/>
    </source>
</evidence>
<dbReference type="InterPro" id="IPR015500">
    <property type="entry name" value="Peptidase_S8_subtilisin-rel"/>
</dbReference>
<comment type="similarity">
    <text evidence="4">Belongs to the peptidase S8 family.</text>
</comment>
<gene>
    <name evidence="7" type="ORF">H9Y04_41600</name>
</gene>
<protein>
    <submittedName>
        <fullName evidence="7">S8 family serine peptidase</fullName>
    </submittedName>
</protein>
<evidence type="ECO:0000313" key="8">
    <source>
        <dbReference type="Proteomes" id="UP000642284"/>
    </source>
</evidence>
<feature type="region of interest" description="Disordered" evidence="5">
    <location>
        <begin position="303"/>
        <end position="329"/>
    </location>
</feature>
<accession>A0ABR7SU90</accession>
<dbReference type="Gene3D" id="2.60.120.380">
    <property type="match status" value="1"/>
</dbReference>
<sequence>MPSTLLVQLTTDAEAETGAVRATGAEVLARYPDALLVRADAEQAVRIGELATVTELQQPAVVTAGNTFTFADAVEAQHTEALEPPPGRTAYYLLRLAGPPAPEWLAELAARGVRVHDSLAGFTLVIGVLPEHAEQLTELPWAEEVTPYRPAMKVSPKVYPADERPTALAHPAPAQEQLVEVSVFPGESVEDVAAVLRTQGGAILSTSGRTLVASAVPSRVAELPGVQAVLPYALAEYHNDRARRVLGVAEDNSAGGIELGGAGQIVAVADSGLDTGDIATLHEDVRGRVTGLVSWPVRSALAPYVDDPPGSDDGPADGDNGHGTHVTGSVLGDGAAALAAHASPVPAGTAPEAQVFFQSIGQRVHWKTEAEVAHLPRISETWPPPASGLYGLPDDLRPLFEQAHRAGARIHTNSWGAPTAGLYTAKSRAVDDFVWNHPDMLILFSAGNEGEDRDGNGVVDEDSIGSPATAKNCLTIGAGENDRPADSAPAPGRNTTWDRFTRAGVLRYPKMAAAGHISDDVDGLAAFSSRGPTDDGRIKPDLIAPGTNVLSLLSRALPPNAVPLWGKLPVGHPLRSAYCWSGGTSMSTPLTAGAAALVREYLVRERRHHPTAALLKAFLVNGAAAMPGQFAGEIAPGPNNASGFGRVDVTGSVGTDGRHRALFADDFQDAVQTGARVTYRLEDLDPGRPLKITLAWTDAPSEAAGGLVNKLYLQVRRADGSAVHDGDVRPFPGAVNNVQQVTIEEPGTDPYLIDVWGVMVTRRSLRAVFSAIAHQDFAVVASNGLSLRRI</sequence>
<name>A0ABR7SU90_9ACTN</name>
<dbReference type="PANTHER" id="PTHR43399:SF5">
    <property type="entry name" value="PEPTIDASE S8 FAMILY WITH PROTEASE-ASSOCIATED DOMAIN"/>
    <property type="match status" value="1"/>
</dbReference>
<dbReference type="InterPro" id="IPR023828">
    <property type="entry name" value="Peptidase_S8_Ser-AS"/>
</dbReference>
<reference evidence="7 8" key="1">
    <citation type="submission" date="2020-08" db="EMBL/GenBank/DDBJ databases">
        <title>Genemic of Streptomyces polyaspartic.</title>
        <authorList>
            <person name="Liu W."/>
        </authorList>
    </citation>
    <scope>NUCLEOTIDE SEQUENCE [LARGE SCALE GENOMIC DNA]</scope>
    <source>
        <strain evidence="7 8">TRM66268-LWL</strain>
    </source>
</reference>
<dbReference type="InterPro" id="IPR000209">
    <property type="entry name" value="Peptidase_S8/S53_dom"/>
</dbReference>
<keyword evidence="8" id="KW-1185">Reference proteome</keyword>
<evidence type="ECO:0000256" key="5">
    <source>
        <dbReference type="SAM" id="MobiDB-lite"/>
    </source>
</evidence>
<keyword evidence="3 4" id="KW-0720">Serine protease</keyword>
<dbReference type="SUPFAM" id="SSF49785">
    <property type="entry name" value="Galactose-binding domain-like"/>
    <property type="match status" value="1"/>
</dbReference>
<dbReference type="Gene3D" id="3.40.50.200">
    <property type="entry name" value="Peptidase S8/S53 domain"/>
    <property type="match status" value="1"/>
</dbReference>
<evidence type="ECO:0000256" key="1">
    <source>
        <dbReference type="ARBA" id="ARBA00022670"/>
    </source>
</evidence>
<dbReference type="PROSITE" id="PS00137">
    <property type="entry name" value="SUBTILASE_HIS"/>
    <property type="match status" value="1"/>
</dbReference>
<dbReference type="SUPFAM" id="SSF52743">
    <property type="entry name" value="Subtilisin-like"/>
    <property type="match status" value="1"/>
</dbReference>
<evidence type="ECO:0000259" key="6">
    <source>
        <dbReference type="Pfam" id="PF00082"/>
    </source>
</evidence>